<evidence type="ECO:0000313" key="1">
    <source>
        <dbReference type="EMBL" id="MFA9478220.1"/>
    </source>
</evidence>
<name>A0ABV4U3P7_9BACT</name>
<dbReference type="SUPFAM" id="SSF101478">
    <property type="entry name" value="ADP-ribosylglycohydrolase"/>
    <property type="match status" value="1"/>
</dbReference>
<dbReference type="InterPro" id="IPR005502">
    <property type="entry name" value="Ribosyl_crysJ1"/>
</dbReference>
<accession>A0ABV4U3P7</accession>
<keyword evidence="2" id="KW-1185">Reference proteome</keyword>
<reference evidence="1 2" key="1">
    <citation type="submission" date="2024-08" db="EMBL/GenBank/DDBJ databases">
        <title>Whole-genome sequencing of halo(alkali)philic microorganisms from hypersaline lakes.</title>
        <authorList>
            <person name="Sorokin D.Y."/>
            <person name="Merkel A.Y."/>
            <person name="Messina E."/>
            <person name="Yakimov M."/>
        </authorList>
    </citation>
    <scope>NUCLEOTIDE SEQUENCE [LARGE SCALE GENOMIC DNA]</scope>
    <source>
        <strain evidence="1 2">AB-hyl4</strain>
    </source>
</reference>
<gene>
    <name evidence="1" type="ORF">ACERK3_07915</name>
</gene>
<dbReference type="RefSeq" id="WP_425345144.1">
    <property type="nucleotide sequence ID" value="NZ_JBGUBD010000004.1"/>
</dbReference>
<dbReference type="InterPro" id="IPR036705">
    <property type="entry name" value="Ribosyl_crysJ1_sf"/>
</dbReference>
<organism evidence="1 2">
    <name type="scientific">Natronomicrosphaera hydrolytica</name>
    <dbReference type="NCBI Taxonomy" id="3242702"/>
    <lineage>
        <taxon>Bacteria</taxon>
        <taxon>Pseudomonadati</taxon>
        <taxon>Planctomycetota</taxon>
        <taxon>Phycisphaerae</taxon>
        <taxon>Phycisphaerales</taxon>
        <taxon>Phycisphaeraceae</taxon>
        <taxon>Natronomicrosphaera</taxon>
    </lineage>
</organism>
<evidence type="ECO:0000313" key="2">
    <source>
        <dbReference type="Proteomes" id="UP001575105"/>
    </source>
</evidence>
<dbReference type="Proteomes" id="UP001575105">
    <property type="component" value="Unassembled WGS sequence"/>
</dbReference>
<dbReference type="PANTHER" id="PTHR16222:SF12">
    <property type="entry name" value="ADP-RIBOSYLGLYCOHYDROLASE-RELATED"/>
    <property type="match status" value="1"/>
</dbReference>
<comment type="caution">
    <text evidence="1">The sequence shown here is derived from an EMBL/GenBank/DDBJ whole genome shotgun (WGS) entry which is preliminary data.</text>
</comment>
<dbReference type="EMBL" id="JBGUBD010000004">
    <property type="protein sequence ID" value="MFA9478220.1"/>
    <property type="molecule type" value="Genomic_DNA"/>
</dbReference>
<dbReference type="Gene3D" id="1.10.4080.10">
    <property type="entry name" value="ADP-ribosylation/Crystallin J1"/>
    <property type="match status" value="1"/>
</dbReference>
<proteinExistence type="predicted"/>
<protein>
    <submittedName>
        <fullName evidence="1">ADP-ribosylglycohydrolase family protein</fullName>
    </submittedName>
</protein>
<dbReference type="PANTHER" id="PTHR16222">
    <property type="entry name" value="ADP-RIBOSYLGLYCOHYDROLASE"/>
    <property type="match status" value="1"/>
</dbReference>
<dbReference type="Pfam" id="PF03747">
    <property type="entry name" value="ADP_ribosyl_GH"/>
    <property type="match status" value="1"/>
</dbReference>
<dbReference type="InterPro" id="IPR050792">
    <property type="entry name" value="ADP-ribosylglycohydrolase"/>
</dbReference>
<sequence length="309" mass="33345">MTDRLDRYRGCLMGLAVGDAVGTSVEFARPGSFEPVTVMIGGGPFELEPGEWTDDTSMALCLAESLLECQGFDAADQMRRYVQWWRKGYLSSTGRCFDIGNTVRTALGAFERTGEPFSGLTDRYSAGNGSIMRLAPVPMYFVSEPIRAIELAGESSRTTHGTQVCIDACRYLAVLLVGALHGVDKDELLSERYSPVSGYWDKHPLVPEIDAIACGSFKGKQPPEIVGSGYVVKSLEAALWAFHYGTDFRDGCLRAVNLGDDADTTAAVYGQLAGACYGASGIPSAWREQVAMVEYIIEQAERLAQGAGG</sequence>